<dbReference type="InterPro" id="IPR042417">
    <property type="entry name" value="PALB2"/>
</dbReference>
<feature type="compositionally biased region" description="Basic residues" evidence="2">
    <location>
        <begin position="447"/>
        <end position="461"/>
    </location>
</feature>
<dbReference type="GO" id="GO:0000724">
    <property type="term" value="P:double-strand break repair via homologous recombination"/>
    <property type="evidence" value="ECO:0007669"/>
    <property type="project" value="InterPro"/>
</dbReference>
<feature type="compositionally biased region" description="Polar residues" evidence="2">
    <location>
        <begin position="856"/>
        <end position="889"/>
    </location>
</feature>
<dbReference type="SUPFAM" id="SSF50978">
    <property type="entry name" value="WD40 repeat-like"/>
    <property type="match status" value="1"/>
</dbReference>
<gene>
    <name evidence="4" type="ORF">MATL_G00009060</name>
</gene>
<evidence type="ECO:0000313" key="4">
    <source>
        <dbReference type="EMBL" id="KAG7491897.1"/>
    </source>
</evidence>
<dbReference type="GO" id="GO:0003677">
    <property type="term" value="F:DNA binding"/>
    <property type="evidence" value="ECO:0007669"/>
    <property type="project" value="InterPro"/>
</dbReference>
<name>A0A9D3QGX2_MEGAT</name>
<feature type="compositionally biased region" description="Basic and acidic residues" evidence="2">
    <location>
        <begin position="50"/>
        <end position="79"/>
    </location>
</feature>
<organism evidence="4 5">
    <name type="scientific">Megalops atlanticus</name>
    <name type="common">Tarpon</name>
    <name type="synonym">Clupea gigantea</name>
    <dbReference type="NCBI Taxonomy" id="7932"/>
    <lineage>
        <taxon>Eukaryota</taxon>
        <taxon>Metazoa</taxon>
        <taxon>Chordata</taxon>
        <taxon>Craniata</taxon>
        <taxon>Vertebrata</taxon>
        <taxon>Euteleostomi</taxon>
        <taxon>Actinopterygii</taxon>
        <taxon>Neopterygii</taxon>
        <taxon>Teleostei</taxon>
        <taxon>Elopiformes</taxon>
        <taxon>Megalopidae</taxon>
        <taxon>Megalops</taxon>
    </lineage>
</organism>
<feature type="compositionally biased region" description="Low complexity" evidence="2">
    <location>
        <begin position="110"/>
        <end position="129"/>
    </location>
</feature>
<keyword evidence="1" id="KW-0175">Coiled coil</keyword>
<dbReference type="InterPro" id="IPR036322">
    <property type="entry name" value="WD40_repeat_dom_sf"/>
</dbReference>
<accession>A0A9D3QGX2</accession>
<sequence>MEESLESELHCDDKEKLRQRLALLQREYNRTVQKLQRAERFEAVRKHVRSRIAEENLVHQEPSDKDGPSKLGEAEERRRCPVSRSDPVEHGRNTAVRFSQALGALSPCASPRTTGGSSESSRLSDASLACSPLPAQGRGRRSAHRLRSRRSRLRWESRERADSGVSDTENSEDGQDLARQRDRRRGGSFAGLCRAEESRPEAVTKPSSLCSGENGPGGPAIGETDMEAALMQSIVPENLFISADCGVRGSDNRVKGDIASPVNPQLPLLETQTVAISEPPVISKITLTPASTLSPSKMAENHAELMSEGSQTQPESLEEERRPGGTSPPASAQEPLAAGCLSSCTLIEGLLFPVEYYVRTTRRMSSAQSSVDLGAVIQSQLSQGRRGRGRRGRGGSRATRNNEGAVAASNSETRRSKDPDSAGHITPESESSQTLCSPPAVPGAKSPRAKPIRGRRRRGRGRGCGQGHRGAYTPAVASPASIDSTPLEPLGAEAVLTPDTDTHSGAAEKQHYPIFHTKRRLTESASPKISRSPFIKGSARSNRKECLRASKRSSAEGVNCESLLLPSSPAPRRPHVLSLGGNGLSLHSVLSQLDIKDFDLPDDEFGRLKLDKLRTLASGDLEPFLPHQSRYHTRRRASGASAGNSRYKKSPLPSMGGLSGFSMPASAARPQHLNSSEEPAEMELQTPGVTDLGSVRSTPEPLNYSLKVVEVAQQGEGRNCGGLLQEGAKRLESMSKTSPLDAECTGHVKTASTGTGEGPKKGQEAKSVGEGTVAAVGAPSPHVLNLSPTPTVHTQKSDTLCLPSLGSSTFPSLGVTPAFPVCPSSPTPVCPATTPSKSQGPLTQPILQPATYWTHTQGPAVSSQPSSDTEPPSLSQTPGTDVQDPSQNARCAETAQAEPHNKEESANGDQRALNVAFPESANLSLTDSLSSSLFYSRGPSAQCCNPVLSPSVECRSNHCSPCPQRAECDDSQEAMPGHAVPPCIDSLLPSMGGEGKNSNRAHVPSSAKDPVSTLPPLGLRDEQDAVMSGRQSPTDTGKSALTPHVVEDDPAFTLSGLNTDPHKPTQDSLKTQVHSATEHPVPLPTSIPATPLPLSLRSEHGEKDLDSYFTDSAWSREAGTLPQPGQAFSGPDPVEEKLEASPSSSPATSLRLTHTLEAPAGRCLVDVCSVYGAAGWCVATAGEWAVCLWGQSSPDRWSLLHTWTFDEHPVIALFSVPDAPSLLCVSLGQLEIRQARVLSCGGAEGPLSQSVLYTGEMQAVLGVSDRRVACCATSVSTQTVHVFTLTEDGRLDDSLTLVSPGRIVRALAVVEGQRDALIGSTDSHLVLWNMRTGHLLQRFSLGETFSGTVCLRGYSESGILFVLLQHRFLCKPDEEEGGPFSLIATNPVTARSVLVHHLTPPSVCEGRFMDGDVRGSSVVAVFQSGALVVWDLRDGDCVPRVAHGPDEGCHLARWGAPSTLLAGHLNGDVSLYQYTPLRVL</sequence>
<evidence type="ECO:0000256" key="2">
    <source>
        <dbReference type="SAM" id="MobiDB-lite"/>
    </source>
</evidence>
<protein>
    <recommendedName>
        <fullName evidence="3">Partner and localiser of BRCA2 WD40 domain-containing protein</fullName>
    </recommendedName>
</protein>
<dbReference type="PANTHER" id="PTHR14662:SF2">
    <property type="entry name" value="PARTNER AND LOCALIZER OF BRCA2"/>
    <property type="match status" value="1"/>
</dbReference>
<feature type="compositionally biased region" description="Basic residues" evidence="2">
    <location>
        <begin position="385"/>
        <end position="394"/>
    </location>
</feature>
<dbReference type="GO" id="GO:0005654">
    <property type="term" value="C:nucleoplasm"/>
    <property type="evidence" value="ECO:0007669"/>
    <property type="project" value="TreeGrafter"/>
</dbReference>
<feature type="region of interest" description="Disordered" evidence="2">
    <location>
        <begin position="737"/>
        <end position="768"/>
    </location>
</feature>
<evidence type="ECO:0000256" key="1">
    <source>
        <dbReference type="SAM" id="Coils"/>
    </source>
</evidence>
<comment type="caution">
    <text evidence="4">The sequence shown here is derived from an EMBL/GenBank/DDBJ whole genome shotgun (WGS) entry which is preliminary data.</text>
</comment>
<feature type="domain" description="Partner and localiser of BRCA2 WD40" evidence="3">
    <location>
        <begin position="1143"/>
        <end position="1473"/>
    </location>
</feature>
<dbReference type="InterPro" id="IPR015943">
    <property type="entry name" value="WD40/YVTN_repeat-like_dom_sf"/>
</dbReference>
<evidence type="ECO:0000313" key="5">
    <source>
        <dbReference type="Proteomes" id="UP001046870"/>
    </source>
</evidence>
<feature type="region of interest" description="Disordered" evidence="2">
    <location>
        <begin position="971"/>
        <end position="1088"/>
    </location>
</feature>
<feature type="region of interest" description="Disordered" evidence="2">
    <location>
        <begin position="106"/>
        <end position="221"/>
    </location>
</feature>
<dbReference type="EMBL" id="JAFDVH010000001">
    <property type="protein sequence ID" value="KAG7491897.1"/>
    <property type="molecule type" value="Genomic_DNA"/>
</dbReference>
<keyword evidence="5" id="KW-1185">Reference proteome</keyword>
<feature type="coiled-coil region" evidence="1">
    <location>
        <begin position="14"/>
        <end position="41"/>
    </location>
</feature>
<dbReference type="Proteomes" id="UP001046870">
    <property type="component" value="Chromosome 1"/>
</dbReference>
<dbReference type="InterPro" id="IPR031920">
    <property type="entry name" value="PALB2_WD40"/>
</dbReference>
<feature type="region of interest" description="Disordered" evidence="2">
    <location>
        <begin position="623"/>
        <end position="679"/>
    </location>
</feature>
<feature type="region of interest" description="Disordered" evidence="2">
    <location>
        <begin position="301"/>
        <end position="334"/>
    </location>
</feature>
<feature type="compositionally biased region" description="Polar residues" evidence="2">
    <location>
        <begin position="1066"/>
        <end position="1075"/>
    </location>
</feature>
<dbReference type="Pfam" id="PF16756">
    <property type="entry name" value="PALB2_WD40"/>
    <property type="match status" value="1"/>
</dbReference>
<proteinExistence type="predicted"/>
<feature type="region of interest" description="Disordered" evidence="2">
    <location>
        <begin position="378"/>
        <end position="483"/>
    </location>
</feature>
<feature type="compositionally biased region" description="Basic and acidic residues" evidence="2">
    <location>
        <begin position="153"/>
        <end position="162"/>
    </location>
</feature>
<feature type="compositionally biased region" description="Basic residues" evidence="2">
    <location>
        <begin position="138"/>
        <end position="152"/>
    </location>
</feature>
<feature type="compositionally biased region" description="Polar residues" evidence="2">
    <location>
        <begin position="1029"/>
        <end position="1039"/>
    </location>
</feature>
<feature type="region of interest" description="Disordered" evidence="2">
    <location>
        <begin position="856"/>
        <end position="909"/>
    </location>
</feature>
<feature type="region of interest" description="Disordered" evidence="2">
    <location>
        <begin position="50"/>
        <end position="93"/>
    </location>
</feature>
<evidence type="ECO:0000259" key="3">
    <source>
        <dbReference type="Pfam" id="PF16756"/>
    </source>
</evidence>
<dbReference type="Gene3D" id="2.130.10.10">
    <property type="entry name" value="YVTN repeat-like/Quinoprotein amine dehydrogenase"/>
    <property type="match status" value="1"/>
</dbReference>
<feature type="compositionally biased region" description="Basic and acidic residues" evidence="2">
    <location>
        <begin position="412"/>
        <end position="421"/>
    </location>
</feature>
<feature type="region of interest" description="Disordered" evidence="2">
    <location>
        <begin position="1119"/>
        <end position="1149"/>
    </location>
</feature>
<reference evidence="4" key="1">
    <citation type="submission" date="2021-01" db="EMBL/GenBank/DDBJ databases">
        <authorList>
            <person name="Zahm M."/>
            <person name="Roques C."/>
            <person name="Cabau C."/>
            <person name="Klopp C."/>
            <person name="Donnadieu C."/>
            <person name="Jouanno E."/>
            <person name="Lampietro C."/>
            <person name="Louis A."/>
            <person name="Herpin A."/>
            <person name="Echchiki A."/>
            <person name="Berthelot C."/>
            <person name="Parey E."/>
            <person name="Roest-Crollius H."/>
            <person name="Braasch I."/>
            <person name="Postlethwait J."/>
            <person name="Bobe J."/>
            <person name="Montfort J."/>
            <person name="Bouchez O."/>
            <person name="Begum T."/>
            <person name="Mejri S."/>
            <person name="Adams A."/>
            <person name="Chen W.-J."/>
            <person name="Guiguen Y."/>
        </authorList>
    </citation>
    <scope>NUCLEOTIDE SEQUENCE</scope>
    <source>
        <strain evidence="4">YG-15Mar2019-1</strain>
        <tissue evidence="4">Brain</tissue>
    </source>
</reference>
<dbReference type="OrthoDB" id="9936560at2759"/>
<dbReference type="PANTHER" id="PTHR14662">
    <property type="entry name" value="PARTNER AND LOCALIZER OF BRCA2"/>
    <property type="match status" value="1"/>
</dbReference>